<proteinExistence type="predicted"/>
<evidence type="ECO:0000313" key="2">
    <source>
        <dbReference type="Proteomes" id="UP000447434"/>
    </source>
</evidence>
<dbReference type="EMBL" id="WOCE01000022">
    <property type="protein sequence ID" value="KAE9588329.1"/>
    <property type="molecule type" value="Genomic_DNA"/>
</dbReference>
<accession>A0A6A4NLT5</accession>
<comment type="caution">
    <text evidence="1">The sequence shown here is derived from an EMBL/GenBank/DDBJ whole genome shotgun (WGS) entry which is preliminary data.</text>
</comment>
<dbReference type="Proteomes" id="UP000447434">
    <property type="component" value="Chromosome 22"/>
</dbReference>
<keyword evidence="2" id="KW-1185">Reference proteome</keyword>
<reference evidence="2" key="1">
    <citation type="journal article" date="2020" name="Nat. Commun.">
        <title>Genome sequence of the cluster root forming white lupin.</title>
        <authorList>
            <person name="Hufnagel B."/>
            <person name="Marques A."/>
            <person name="Soriano A."/>
            <person name="Marques L."/>
            <person name="Divol F."/>
            <person name="Doumas P."/>
            <person name="Sallet E."/>
            <person name="Mancinotti D."/>
            <person name="Carrere S."/>
            <person name="Marande W."/>
            <person name="Arribat S."/>
            <person name="Keller J."/>
            <person name="Huneau C."/>
            <person name="Blein T."/>
            <person name="Aime D."/>
            <person name="Laguerre M."/>
            <person name="Taylor J."/>
            <person name="Schubert V."/>
            <person name="Nelson M."/>
            <person name="Geu-Flores F."/>
            <person name="Crespi M."/>
            <person name="Gallardo-Guerrero K."/>
            <person name="Delaux P.-M."/>
            <person name="Salse J."/>
            <person name="Berges H."/>
            <person name="Guyot R."/>
            <person name="Gouzy J."/>
            <person name="Peret B."/>
        </authorList>
    </citation>
    <scope>NUCLEOTIDE SEQUENCE [LARGE SCALE GENOMIC DNA]</scope>
    <source>
        <strain evidence="2">cv. Amiga</strain>
    </source>
</reference>
<organism evidence="1 2">
    <name type="scientific">Lupinus albus</name>
    <name type="common">White lupine</name>
    <name type="synonym">Lupinus termis</name>
    <dbReference type="NCBI Taxonomy" id="3870"/>
    <lineage>
        <taxon>Eukaryota</taxon>
        <taxon>Viridiplantae</taxon>
        <taxon>Streptophyta</taxon>
        <taxon>Embryophyta</taxon>
        <taxon>Tracheophyta</taxon>
        <taxon>Spermatophyta</taxon>
        <taxon>Magnoliopsida</taxon>
        <taxon>eudicotyledons</taxon>
        <taxon>Gunneridae</taxon>
        <taxon>Pentapetalae</taxon>
        <taxon>rosids</taxon>
        <taxon>fabids</taxon>
        <taxon>Fabales</taxon>
        <taxon>Fabaceae</taxon>
        <taxon>Papilionoideae</taxon>
        <taxon>50 kb inversion clade</taxon>
        <taxon>genistoids sensu lato</taxon>
        <taxon>core genistoids</taxon>
        <taxon>Genisteae</taxon>
        <taxon>Lupinus</taxon>
    </lineage>
</organism>
<name>A0A6A4NLT5_LUPAL</name>
<gene>
    <name evidence="1" type="ORF">Lalb_Chr22g0354191</name>
</gene>
<dbReference type="AlphaFoldDB" id="A0A6A4NLT5"/>
<protein>
    <submittedName>
        <fullName evidence="1">Uncharacterized protein</fullName>
    </submittedName>
</protein>
<sequence length="90" mass="10246">MKTKPRSYVTISDNKQLVEPGNYTTIPDMEQMTERTGHVTMPSRSHGRVKNVDAIGQSSCQNTPKTYTQQHNSSIKCDIEQIVWITSNYL</sequence>
<evidence type="ECO:0000313" key="1">
    <source>
        <dbReference type="EMBL" id="KAE9588329.1"/>
    </source>
</evidence>